<protein>
    <submittedName>
        <fullName evidence="1">Uncharacterized protein</fullName>
    </submittedName>
</protein>
<keyword evidence="2" id="KW-1185">Reference proteome</keyword>
<accession>A0A0D9QQF7</accession>
<sequence length="702" mass="82688">MGHFLNWVFKRNLVTRRNGTTGKWAAIERCNCTKRGFATKRIPLVCIRKISEVKQMVRYLESTYSHGSEQTLKDIFENHFRKSQVANFVHTDHNFEKVYNLWNDFHLWGEVSVRENVNTKGESPPNSCKDECEEGKNVFKFCSNEQGNRNVMERNLVGIYIPTNRSIHSVDINYSYIFKSLKDSFKGKLFFEIYFILPNCIFYLSFVEIFKALIYYESVIAHTRTENKKRELSLQNKMKNNLLQKVYRNRKADLKKELREELEKILSQKKYTKVIYEDAIELCSFFANFLKINSCNFIDLHHLYQEVIALYEINLSKRSIFSIIPILFPGIFDSSFVCEYRRVLSSEGMHYTNGMDRFNEFLRKDGIDTPWKAKYGTALKCERVASESRKGKSPNGDDPADEFYKLTRTIISICSSADDSNHRLNFQKHLIHILYIFPCAHKLLIKYKDLEGRNVCYKMNLFLDKYNSLNKFRATLVTTKNAKLSSNEGIRRRYKMIPSDITSRSYQLNSGRLLNSVCNSVSANEEAIYSHPLIVGKNIYAYIYEVNRCSKSIFFRFNLNAKDVLFRNVLSNEVKCAFGDRKTNGSKHNRVCRNINWSLFSRKSKVQMSRNQKLYNYKNNILTGVLHDKENNFHYFDDKRVGDVVLCTICDISVCGKFIYLQRFDKENLIFHFRKKKYVNLEKDFDYDDVNKLDEQVLRELL</sequence>
<dbReference type="OMA" id="HILYIFP"/>
<dbReference type="OrthoDB" id="381830at2759"/>
<reference evidence="1 2" key="1">
    <citation type="submission" date="2014-03" db="EMBL/GenBank/DDBJ databases">
        <title>The Genome Sequence of Plasmodium fragile nilgiri.</title>
        <authorList>
            <consortium name="The Broad Institute Genomics Platform"/>
            <consortium name="The Broad Institute Genome Sequencing Center for Infectious Disease"/>
            <person name="Neafsey D."/>
            <person name="Duraisingh M."/>
            <person name="Young S.K."/>
            <person name="Zeng Q."/>
            <person name="Gargeya S."/>
            <person name="Abouelleil A."/>
            <person name="Alvarado L."/>
            <person name="Chapman S.B."/>
            <person name="Gainer-Dewar J."/>
            <person name="Goldberg J."/>
            <person name="Griggs A."/>
            <person name="Gujja S."/>
            <person name="Hansen M."/>
            <person name="Howarth C."/>
            <person name="Imamovic A."/>
            <person name="Larimer J."/>
            <person name="Pearson M."/>
            <person name="Poon T.W."/>
            <person name="Priest M."/>
            <person name="Roberts A."/>
            <person name="Saif S."/>
            <person name="Shea T."/>
            <person name="Sykes S."/>
            <person name="Wortman J."/>
            <person name="Nusbaum C."/>
            <person name="Birren B."/>
        </authorList>
    </citation>
    <scope>NUCLEOTIDE SEQUENCE [LARGE SCALE GENOMIC DNA]</scope>
    <source>
        <strain evidence="2">nilgiri</strain>
    </source>
</reference>
<name>A0A0D9QQF7_PLAFR</name>
<evidence type="ECO:0000313" key="2">
    <source>
        <dbReference type="Proteomes" id="UP000054561"/>
    </source>
</evidence>
<dbReference type="GeneID" id="24266270"/>
<dbReference type="AlphaFoldDB" id="A0A0D9QQF7"/>
<dbReference type="Proteomes" id="UP000054561">
    <property type="component" value="Unassembled WGS sequence"/>
</dbReference>
<proteinExistence type="predicted"/>
<dbReference type="EMBL" id="KQ001652">
    <property type="protein sequence ID" value="KJP89294.1"/>
    <property type="molecule type" value="Genomic_DNA"/>
</dbReference>
<dbReference type="RefSeq" id="XP_012334021.1">
    <property type="nucleotide sequence ID" value="XM_012478598.1"/>
</dbReference>
<evidence type="ECO:0000313" key="1">
    <source>
        <dbReference type="EMBL" id="KJP89294.1"/>
    </source>
</evidence>
<dbReference type="VEuPathDB" id="PlasmoDB:AK88_00956"/>
<organism evidence="1 2">
    <name type="scientific">Plasmodium fragile</name>
    <dbReference type="NCBI Taxonomy" id="5857"/>
    <lineage>
        <taxon>Eukaryota</taxon>
        <taxon>Sar</taxon>
        <taxon>Alveolata</taxon>
        <taxon>Apicomplexa</taxon>
        <taxon>Aconoidasida</taxon>
        <taxon>Haemosporida</taxon>
        <taxon>Plasmodiidae</taxon>
        <taxon>Plasmodium</taxon>
        <taxon>Plasmodium (Plasmodium)</taxon>
    </lineage>
</organism>
<gene>
    <name evidence="1" type="ORF">AK88_00956</name>
</gene>